<accession>A0ACC3D598</accession>
<comment type="caution">
    <text evidence="1">The sequence shown here is derived from an EMBL/GenBank/DDBJ whole genome shotgun (WGS) entry which is preliminary data.</text>
</comment>
<name>A0ACC3D598_9PEZI</name>
<keyword evidence="2" id="KW-1185">Reference proteome</keyword>
<sequence>PPPGLEKFYSRDAFMCDWQGLPIYCEKCSNWKPDRVHHSSEVDRCVRRMDHFCPWAGGMISETSQKFFMQFVFYATIYTGFTWITLAILLAERKRITGDVNVHWAVVLGLGVLFFLFNAGMVGKSLQLAFQNLTTVEELTKGTRTEFVAVLVPRPNDQLPPVPPRTSRSNLPYQPTPFMGTITYPLQQPLSRTPSHQSSRGESASNSQSSALPANARTFAILRVPSGTNLWDINPRENLKSIFGSNVFEWILPIKYSPCCDHGNLESQYPFGPELEYLKTDAGLARSSLDNRKRRHRRHHSDGRRLSGDAVGYRHSGGSGNEESHRHGRRKRRHSTHAGQDPS</sequence>
<proteinExistence type="predicted"/>
<gene>
    <name evidence="1" type="ORF">LTS18_004954</name>
</gene>
<dbReference type="EMBL" id="JAWDJW010007503">
    <property type="protein sequence ID" value="KAK3062037.1"/>
    <property type="molecule type" value="Genomic_DNA"/>
</dbReference>
<evidence type="ECO:0000313" key="2">
    <source>
        <dbReference type="Proteomes" id="UP001186974"/>
    </source>
</evidence>
<feature type="non-terminal residue" evidence="1">
    <location>
        <position position="1"/>
    </location>
</feature>
<evidence type="ECO:0000313" key="1">
    <source>
        <dbReference type="EMBL" id="KAK3062037.1"/>
    </source>
</evidence>
<organism evidence="1 2">
    <name type="scientific">Coniosporium uncinatum</name>
    <dbReference type="NCBI Taxonomy" id="93489"/>
    <lineage>
        <taxon>Eukaryota</taxon>
        <taxon>Fungi</taxon>
        <taxon>Dikarya</taxon>
        <taxon>Ascomycota</taxon>
        <taxon>Pezizomycotina</taxon>
        <taxon>Dothideomycetes</taxon>
        <taxon>Dothideomycetes incertae sedis</taxon>
        <taxon>Coniosporium</taxon>
    </lineage>
</organism>
<reference evidence="1" key="1">
    <citation type="submission" date="2024-09" db="EMBL/GenBank/DDBJ databases">
        <title>Black Yeasts Isolated from many extreme environments.</title>
        <authorList>
            <person name="Coleine C."/>
            <person name="Stajich J.E."/>
            <person name="Selbmann L."/>
        </authorList>
    </citation>
    <scope>NUCLEOTIDE SEQUENCE</scope>
    <source>
        <strain evidence="1">CCFEE 5737</strain>
    </source>
</reference>
<dbReference type="Proteomes" id="UP001186974">
    <property type="component" value="Unassembled WGS sequence"/>
</dbReference>
<protein>
    <submittedName>
        <fullName evidence="1">Uncharacterized protein</fullName>
    </submittedName>
</protein>